<dbReference type="Proteomes" id="UP000326354">
    <property type="component" value="Chromosome"/>
</dbReference>
<dbReference type="RefSeq" id="WP_173013222.1">
    <property type="nucleotide sequence ID" value="NZ_AP019860.1"/>
</dbReference>
<dbReference type="Pfam" id="PF19842">
    <property type="entry name" value="YqeC"/>
    <property type="match status" value="1"/>
</dbReference>
<accession>A0A5S9IL16</accession>
<keyword evidence="2" id="KW-1185">Reference proteome</keyword>
<dbReference type="NCBIfam" id="TIGR03172">
    <property type="entry name" value="selenium cofactor biosynthesis protein YqeC"/>
    <property type="match status" value="1"/>
</dbReference>
<protein>
    <recommendedName>
        <fullName evidence="3">Selenium-dependent hydroxylase accessory protein YqeC</fullName>
    </recommendedName>
</protein>
<proteinExistence type="predicted"/>
<dbReference type="AlphaFoldDB" id="A0A5S9IL16"/>
<dbReference type="EMBL" id="AP019860">
    <property type="protein sequence ID" value="BBM83500.1"/>
    <property type="molecule type" value="Genomic_DNA"/>
</dbReference>
<sequence length="252" mass="28268">MTTNTVWKQILNLESREVISLVGGGGKTTLMFALAKQLSQSFNVISTTTTKIFYPSPQETSIIKRGCRSSKEISFTKGRHITIIDKILPNSKVCGFSPQVVDSWVKETQVDYVIVEADGSRRCDVKWPDTKKEPVIPQSTTTVIAVLGGDCFGKTLEEKNVFRAELFAQKTQMNIGQPLNLHAISRLFLDQDGLFAHSPQDAKKIVFINKIQSNNRIQAARNLANIICKNSQNIKIIYGHLHPYISVKEFLR</sequence>
<evidence type="ECO:0000313" key="2">
    <source>
        <dbReference type="Proteomes" id="UP000326354"/>
    </source>
</evidence>
<evidence type="ECO:0000313" key="1">
    <source>
        <dbReference type="EMBL" id="BBM83500.1"/>
    </source>
</evidence>
<dbReference type="InterPro" id="IPR017587">
    <property type="entry name" value="YqeC"/>
</dbReference>
<organism evidence="1 2">
    <name type="scientific">Uabimicrobium amorphum</name>
    <dbReference type="NCBI Taxonomy" id="2596890"/>
    <lineage>
        <taxon>Bacteria</taxon>
        <taxon>Pseudomonadati</taxon>
        <taxon>Planctomycetota</taxon>
        <taxon>Candidatus Uabimicrobiia</taxon>
        <taxon>Candidatus Uabimicrobiales</taxon>
        <taxon>Candidatus Uabimicrobiaceae</taxon>
        <taxon>Candidatus Uabimicrobium</taxon>
    </lineage>
</organism>
<name>A0A5S9IL16_UABAM</name>
<gene>
    <name evidence="1" type="ORF">UABAM_01852</name>
</gene>
<evidence type="ECO:0008006" key="3">
    <source>
        <dbReference type="Google" id="ProtNLM"/>
    </source>
</evidence>
<reference evidence="1 2" key="1">
    <citation type="submission" date="2019-08" db="EMBL/GenBank/DDBJ databases">
        <title>Complete genome sequence of Candidatus Uab amorphum.</title>
        <authorList>
            <person name="Shiratori T."/>
            <person name="Suzuki S."/>
            <person name="Kakizawa Y."/>
            <person name="Ishida K."/>
        </authorList>
    </citation>
    <scope>NUCLEOTIDE SEQUENCE [LARGE SCALE GENOMIC DNA]</scope>
    <source>
        <strain evidence="1 2">SRT547</strain>
    </source>
</reference>
<dbReference type="KEGG" id="uam:UABAM_01852"/>